<accession>A0A1Q4L4Y9</accession>
<organism evidence="1 2">
    <name type="scientific">Bacillus cereus</name>
    <dbReference type="NCBI Taxonomy" id="1396"/>
    <lineage>
        <taxon>Bacteria</taxon>
        <taxon>Bacillati</taxon>
        <taxon>Bacillota</taxon>
        <taxon>Bacilli</taxon>
        <taxon>Bacillales</taxon>
        <taxon>Bacillaceae</taxon>
        <taxon>Bacillus</taxon>
        <taxon>Bacillus cereus group</taxon>
    </lineage>
</organism>
<dbReference type="EMBL" id="NTZF01000035">
    <property type="protein sequence ID" value="PES90495.1"/>
    <property type="molecule type" value="Genomic_DNA"/>
</dbReference>
<sequence length="196" mass="22972">MTSTEFYNEFSLSKQTVIILDYLEEEINNEEYNISDYFGIYFSNSRGDKVKSVRLRGSNLLESYEVAERIRNGDQIKAVRFQLMKKLPNENYIISTVLIDFSCPLKITFTNLDNTNYMIDIIHHLRQALTNSLNKVYKEEQIKERLTGIMTVAKIKESAVIHELLSELKYKFEQLEVDIEDKDKFLKILDSYRVGG</sequence>
<protein>
    <submittedName>
        <fullName evidence="1">Uncharacterized protein</fullName>
    </submittedName>
</protein>
<evidence type="ECO:0000313" key="1">
    <source>
        <dbReference type="EMBL" id="PES90495.1"/>
    </source>
</evidence>
<dbReference type="Proteomes" id="UP000220900">
    <property type="component" value="Unassembled WGS sequence"/>
</dbReference>
<proteinExistence type="predicted"/>
<dbReference type="AlphaFoldDB" id="A0A1Q4L4Y9"/>
<evidence type="ECO:0000313" key="2">
    <source>
        <dbReference type="Proteomes" id="UP000220900"/>
    </source>
</evidence>
<reference evidence="1 2" key="1">
    <citation type="submission" date="2017-09" db="EMBL/GenBank/DDBJ databases">
        <title>Large-scale bioinformatics analysis of Bacillus genomes uncovers conserved roles of natural products in bacterial physiology.</title>
        <authorList>
            <consortium name="Agbiome Team Llc"/>
            <person name="Bleich R.M."/>
            <person name="Grubbs K.J."/>
            <person name="Santa Maria K.C."/>
            <person name="Allen S.E."/>
            <person name="Farag S."/>
            <person name="Shank E.A."/>
            <person name="Bowers A."/>
        </authorList>
    </citation>
    <scope>NUCLEOTIDE SEQUENCE [LARGE SCALE GENOMIC DNA]</scope>
    <source>
        <strain evidence="1 2">AFS002368</strain>
    </source>
</reference>
<gene>
    <name evidence="1" type="ORF">CN491_24395</name>
</gene>
<comment type="caution">
    <text evidence="1">The sequence shown here is derived from an EMBL/GenBank/DDBJ whole genome shotgun (WGS) entry which is preliminary data.</text>
</comment>
<name>A0A1Q4L4Y9_BACCE</name>